<dbReference type="Pfam" id="PF26153">
    <property type="entry name" value="LEA-2L_5"/>
    <property type="match status" value="1"/>
</dbReference>
<keyword evidence="2" id="KW-1133">Transmembrane helix</keyword>
<name>A0A0U1LQ00_TALIS</name>
<proteinExistence type="predicted"/>
<dbReference type="Pfam" id="PF26174">
    <property type="entry name" value="LEA-2_1"/>
    <property type="match status" value="1"/>
</dbReference>
<evidence type="ECO:0000313" key="6">
    <source>
        <dbReference type="EMBL" id="CRG85405.1"/>
    </source>
</evidence>
<feature type="region of interest" description="Disordered" evidence="1">
    <location>
        <begin position="747"/>
        <end position="766"/>
    </location>
</feature>
<dbReference type="InterPro" id="IPR059065">
    <property type="entry name" value="Ig_Tag1-like_4th"/>
</dbReference>
<accession>A0A0U1LQ00</accession>
<evidence type="ECO:0000259" key="4">
    <source>
        <dbReference type="Pfam" id="PF26150"/>
    </source>
</evidence>
<dbReference type="Gene3D" id="2.60.40.1820">
    <property type="match status" value="1"/>
</dbReference>
<evidence type="ECO:0000259" key="3">
    <source>
        <dbReference type="Pfam" id="PF22786"/>
    </source>
</evidence>
<dbReference type="InterPro" id="IPR059066">
    <property type="entry name" value="Ig_Tag1-like_5th"/>
</dbReference>
<evidence type="ECO:0000256" key="1">
    <source>
        <dbReference type="SAM" id="MobiDB-lite"/>
    </source>
</evidence>
<dbReference type="InterPro" id="IPR046368">
    <property type="entry name" value="Tag1"/>
</dbReference>
<dbReference type="OrthoDB" id="5596576at2759"/>
<dbReference type="PANTHER" id="PTHR35895">
    <property type="entry name" value="CHROMOSOME 16, WHOLE GENOME SHOTGUN SEQUENCE"/>
    <property type="match status" value="1"/>
</dbReference>
<dbReference type="OMA" id="HYNITKL"/>
<feature type="domain" description="Tag1-like fifth Ig-like" evidence="5">
    <location>
        <begin position="763"/>
        <end position="877"/>
    </location>
</feature>
<keyword evidence="7" id="KW-1185">Reference proteome</keyword>
<feature type="region of interest" description="Disordered" evidence="1">
    <location>
        <begin position="44"/>
        <end position="64"/>
    </location>
</feature>
<reference evidence="6 7" key="1">
    <citation type="submission" date="2015-04" db="EMBL/GenBank/DDBJ databases">
        <authorList>
            <person name="Syromyatnikov M.Y."/>
            <person name="Popov V.N."/>
        </authorList>
    </citation>
    <scope>NUCLEOTIDE SEQUENCE [LARGE SCALE GENOMIC DNA]</scope>
    <source>
        <strain evidence="6">WF-38-12</strain>
    </source>
</reference>
<dbReference type="Pfam" id="PF22786">
    <property type="entry name" value="Tag1_C"/>
    <property type="match status" value="1"/>
</dbReference>
<dbReference type="PANTHER" id="PTHR35895:SF3">
    <property type="entry name" value="PRE-RRNA PROCESSING PROTEIN"/>
    <property type="match status" value="1"/>
</dbReference>
<evidence type="ECO:0000313" key="7">
    <source>
        <dbReference type="Proteomes" id="UP000054383"/>
    </source>
</evidence>
<evidence type="ECO:0000259" key="5">
    <source>
        <dbReference type="Pfam" id="PF26153"/>
    </source>
</evidence>
<dbReference type="EMBL" id="CVMT01000002">
    <property type="protein sequence ID" value="CRG85405.1"/>
    <property type="molecule type" value="Genomic_DNA"/>
</dbReference>
<keyword evidence="2" id="KW-0812">Transmembrane</keyword>
<evidence type="ECO:0000256" key="2">
    <source>
        <dbReference type="SAM" id="Phobius"/>
    </source>
</evidence>
<dbReference type="GO" id="GO:0000329">
    <property type="term" value="C:fungal-type vacuole membrane"/>
    <property type="evidence" value="ECO:0007669"/>
    <property type="project" value="InterPro"/>
</dbReference>
<sequence>MTPVADDLRAVAADQLISITSIRSIIRDAPQLTSTAYAYLHRRGQPESLDGRSGTEVNIDPSRRPSIPTLNQLPFFKTETHKGPNMEPSIEGKNQRRWPIQVALSFLTVSVLLILILGFAAPAAVKDYAQQAVIFSSQNLSIDSATSSGISLRVQGNVTLDGHRVSQKPVRDIGRFATWVAREVEVGESKVDVYLPEYDNVLLGTASLPAVKLNIREGHVNHIDILAELQSGDVAGIRQVADDWMSGRLGKLHLKSIANVAIKSGILNIGQQVISADMHIDGQDIPPLPSINVLKLNVHENPLTPEDPSVAVDVSVGVSNDYTLSMTIPPLGFDILVPNCLPAEPYILVADATTEVVKVQPGKPAIVNAVGVIKHLPSELTKACPGKKDSPLDQIISGYIKEHQATVYVRGGDAPSPETPTWMADLLKSITVPVPVTGHDFGQMIKNFSMSDVHISMPDPFAEPDSPDAQPRVSALVEVMVDLPKEMNFDVDIPRVRANVDVFYHGSQFGFLDLSKWQHSNATRINDTSSDEQLLLVTFAVKDGPLQVTDNDVFAEVVQSLLFGGQLVKLDLQALVDGKIATTLGQFVIHEIPAEGRIEVNPPFNDTIGGSIGDLLKPRVESLDIVHTTQSSVHVEATVNFTNPTPYSASIPYADVLLLFNGTAIAHLSAHAMSIVPGNNTDVSVTAVWNPLAFGEDAGVMAGRDFLSDYVSGFNTTLTMQTHNDTFPNVPSIGQALSNIRFEVPVPKLGPSDDGDGDSNGDNNGDPRFIKDATLHLWSSTAVFTLSSPLHKPSSSTFYINKIDATAFYNHTEPVGRIDYQLPFAVPPGISQTPKLPVTLDLDGVGYDAVKKAFGGTLRMDAKAHVGVSLGEYSTTLFYQGQGIGANIRI</sequence>
<dbReference type="InterPro" id="IPR055011">
    <property type="entry name" value="Tag1_C"/>
</dbReference>
<feature type="transmembrane region" description="Helical" evidence="2">
    <location>
        <begin position="102"/>
        <end position="125"/>
    </location>
</feature>
<dbReference type="AlphaFoldDB" id="A0A0U1LQ00"/>
<dbReference type="Proteomes" id="UP000054383">
    <property type="component" value="Unassembled WGS sequence"/>
</dbReference>
<keyword evidence="2" id="KW-0472">Membrane</keyword>
<feature type="domain" description="Tag1-like fourth Ig-like" evidence="4">
    <location>
        <begin position="617"/>
        <end position="734"/>
    </location>
</feature>
<organism evidence="6 7">
    <name type="scientific">Talaromyces islandicus</name>
    <name type="common">Penicillium islandicum</name>
    <dbReference type="NCBI Taxonomy" id="28573"/>
    <lineage>
        <taxon>Eukaryota</taxon>
        <taxon>Fungi</taxon>
        <taxon>Dikarya</taxon>
        <taxon>Ascomycota</taxon>
        <taxon>Pezizomycotina</taxon>
        <taxon>Eurotiomycetes</taxon>
        <taxon>Eurotiomycetidae</taxon>
        <taxon>Eurotiales</taxon>
        <taxon>Trichocomaceae</taxon>
        <taxon>Talaromyces</taxon>
        <taxon>Talaromyces sect. Islandici</taxon>
    </lineage>
</organism>
<feature type="domain" description="Tag1 C-terminal" evidence="3">
    <location>
        <begin position="487"/>
        <end position="601"/>
    </location>
</feature>
<gene>
    <name evidence="6" type="ORF">PISL3812_02475</name>
</gene>
<protein>
    <submittedName>
        <fullName evidence="6">Complement C3</fullName>
    </submittedName>
</protein>
<dbReference type="Pfam" id="PF26150">
    <property type="entry name" value="LEA-2_4"/>
    <property type="match status" value="1"/>
</dbReference>